<dbReference type="OrthoDB" id="40118at2759"/>
<evidence type="ECO:0000313" key="4">
    <source>
        <dbReference type="Proteomes" id="UP000007266"/>
    </source>
</evidence>
<dbReference type="PANTHER" id="PTHR48051">
    <property type="match status" value="1"/>
</dbReference>
<keyword evidence="2" id="KW-0677">Repeat</keyword>
<dbReference type="eggNOG" id="KOG0620">
    <property type="taxonomic scope" value="Eukaryota"/>
</dbReference>
<reference evidence="3 4" key="2">
    <citation type="journal article" date="2010" name="Nucleic Acids Res.">
        <title>BeetleBase in 2010: revisions to provide comprehensive genomic information for Tribolium castaneum.</title>
        <authorList>
            <person name="Kim H.S."/>
            <person name="Murphy T."/>
            <person name="Xia J."/>
            <person name="Caragea D."/>
            <person name="Park Y."/>
            <person name="Beeman R.W."/>
            <person name="Lorenzen M.D."/>
            <person name="Butcher S."/>
            <person name="Manak J.R."/>
            <person name="Brown S.J."/>
        </authorList>
    </citation>
    <scope>GENOME REANNOTATION</scope>
    <source>
        <strain evidence="3 4">Georgia GA2</strain>
    </source>
</reference>
<dbReference type="SMART" id="SM00369">
    <property type="entry name" value="LRR_TYP"/>
    <property type="match status" value="3"/>
</dbReference>
<dbReference type="SUPFAM" id="SSF52058">
    <property type="entry name" value="L domain-like"/>
    <property type="match status" value="1"/>
</dbReference>
<organism evidence="3 4">
    <name type="scientific">Tribolium castaneum</name>
    <name type="common">Red flour beetle</name>
    <dbReference type="NCBI Taxonomy" id="7070"/>
    <lineage>
        <taxon>Eukaryota</taxon>
        <taxon>Metazoa</taxon>
        <taxon>Ecdysozoa</taxon>
        <taxon>Arthropoda</taxon>
        <taxon>Hexapoda</taxon>
        <taxon>Insecta</taxon>
        <taxon>Pterygota</taxon>
        <taxon>Neoptera</taxon>
        <taxon>Endopterygota</taxon>
        <taxon>Coleoptera</taxon>
        <taxon>Polyphaga</taxon>
        <taxon>Cucujiformia</taxon>
        <taxon>Tenebrionidae</taxon>
        <taxon>Tenebrionidae incertae sedis</taxon>
        <taxon>Tribolium</taxon>
    </lineage>
</organism>
<dbReference type="InterPro" id="IPR003591">
    <property type="entry name" value="Leu-rich_rpt_typical-subtyp"/>
</dbReference>
<evidence type="ECO:0000313" key="3">
    <source>
        <dbReference type="EMBL" id="EFA09603.2"/>
    </source>
</evidence>
<evidence type="ECO:0000256" key="1">
    <source>
        <dbReference type="ARBA" id="ARBA00022614"/>
    </source>
</evidence>
<dbReference type="InterPro" id="IPR032675">
    <property type="entry name" value="LRR_dom_sf"/>
</dbReference>
<gene>
    <name evidence="3" type="primary">AUGUSTUS-3.0.2_11723</name>
    <name evidence="3" type="ORF">TcasGA2_TC011723</name>
</gene>
<dbReference type="Pfam" id="PF13855">
    <property type="entry name" value="LRR_8"/>
    <property type="match status" value="1"/>
</dbReference>
<dbReference type="Gene3D" id="3.80.10.10">
    <property type="entry name" value="Ribonuclease Inhibitor"/>
    <property type="match status" value="1"/>
</dbReference>
<dbReference type="InParanoid" id="D6X0A7"/>
<dbReference type="PROSITE" id="PS51450">
    <property type="entry name" value="LRR"/>
    <property type="match status" value="3"/>
</dbReference>
<protein>
    <submittedName>
        <fullName evidence="3">Uncharacterized protein</fullName>
    </submittedName>
</protein>
<sequence>MSEFDIIFDSSAQNLKELPAKILQMHHLKMLYLQQNFLKELPRDFFLKLPQLAWLDLRQNHLTSIPTSIAHHQHLENLLLSDNKIEVLPNELGLVPNLKVLQVANNPLAYPNARVVAEGTKGIVSYLRHQYEKTSPPSEEMLRDSDELKVEEEIRVLEDYSQELFPMQESRDSSLVVKGLSRIKREDSGIIHKISSDSPDKILLKSFYEQDDRFAKASQTGESITFIPPIRHSWMGKLRQLLEEQERILQQERNLQALTSWRYQKKVEPKRMTNQEYKSKAPYATDPQFDAILSRQDMEREIDRMIQKNKKPKKEDVDKLISDLVGQLKDMEASYAGFKSPRSEIEAAGSQIKKIMDMQKKLLQLQETNDLMLQ</sequence>
<evidence type="ECO:0000256" key="2">
    <source>
        <dbReference type="ARBA" id="ARBA00022737"/>
    </source>
</evidence>
<dbReference type="HOGENOM" id="CLU_055186_0_0_1"/>
<dbReference type="InterPro" id="IPR050216">
    <property type="entry name" value="LRR_domain-containing"/>
</dbReference>
<keyword evidence="1" id="KW-0433">Leucine-rich repeat</keyword>
<name>D6X0A7_TRICA</name>
<dbReference type="PANTHER" id="PTHR48051:SF35">
    <property type="entry name" value="LEUCINE-RICH REPEAT-CONTAINING PROTEIN 27"/>
    <property type="match status" value="1"/>
</dbReference>
<dbReference type="Proteomes" id="UP000007266">
    <property type="component" value="Linkage group 9"/>
</dbReference>
<proteinExistence type="predicted"/>
<accession>D6X0A7</accession>
<dbReference type="STRING" id="7070.D6X0A7"/>
<keyword evidence="4" id="KW-1185">Reference proteome</keyword>
<dbReference type="InterPro" id="IPR001611">
    <property type="entry name" value="Leu-rich_rpt"/>
</dbReference>
<dbReference type="EMBL" id="KQ971372">
    <property type="protein sequence ID" value="EFA09603.2"/>
    <property type="molecule type" value="Genomic_DNA"/>
</dbReference>
<reference evidence="3 4" key="1">
    <citation type="journal article" date="2008" name="Nature">
        <title>The genome of the model beetle and pest Tribolium castaneum.</title>
        <authorList>
            <consortium name="Tribolium Genome Sequencing Consortium"/>
            <person name="Richards S."/>
            <person name="Gibbs R.A."/>
            <person name="Weinstock G.M."/>
            <person name="Brown S.J."/>
            <person name="Denell R."/>
            <person name="Beeman R.W."/>
            <person name="Gibbs R."/>
            <person name="Beeman R.W."/>
            <person name="Brown S.J."/>
            <person name="Bucher G."/>
            <person name="Friedrich M."/>
            <person name="Grimmelikhuijzen C.J."/>
            <person name="Klingler M."/>
            <person name="Lorenzen M."/>
            <person name="Richards S."/>
            <person name="Roth S."/>
            <person name="Schroder R."/>
            <person name="Tautz D."/>
            <person name="Zdobnov E.M."/>
            <person name="Muzny D."/>
            <person name="Gibbs R.A."/>
            <person name="Weinstock G.M."/>
            <person name="Attaway T."/>
            <person name="Bell S."/>
            <person name="Buhay C.J."/>
            <person name="Chandrabose M.N."/>
            <person name="Chavez D."/>
            <person name="Clerk-Blankenburg K.P."/>
            <person name="Cree A."/>
            <person name="Dao M."/>
            <person name="Davis C."/>
            <person name="Chacko J."/>
            <person name="Dinh H."/>
            <person name="Dugan-Rocha S."/>
            <person name="Fowler G."/>
            <person name="Garner T.T."/>
            <person name="Garnes J."/>
            <person name="Gnirke A."/>
            <person name="Hawes A."/>
            <person name="Hernandez J."/>
            <person name="Hines S."/>
            <person name="Holder M."/>
            <person name="Hume J."/>
            <person name="Jhangiani S.N."/>
            <person name="Joshi V."/>
            <person name="Khan Z.M."/>
            <person name="Jackson L."/>
            <person name="Kovar C."/>
            <person name="Kowis A."/>
            <person name="Lee S."/>
            <person name="Lewis L.R."/>
            <person name="Margolis J."/>
            <person name="Morgan M."/>
            <person name="Nazareth L.V."/>
            <person name="Nguyen N."/>
            <person name="Okwuonu G."/>
            <person name="Parker D."/>
            <person name="Richards S."/>
            <person name="Ruiz S.J."/>
            <person name="Santibanez J."/>
            <person name="Savard J."/>
            <person name="Scherer S.E."/>
            <person name="Schneider B."/>
            <person name="Sodergren E."/>
            <person name="Tautz D."/>
            <person name="Vattahil S."/>
            <person name="Villasana D."/>
            <person name="White C.S."/>
            <person name="Wright R."/>
            <person name="Park Y."/>
            <person name="Beeman R.W."/>
            <person name="Lord J."/>
            <person name="Oppert B."/>
            <person name="Lorenzen M."/>
            <person name="Brown S."/>
            <person name="Wang L."/>
            <person name="Savard J."/>
            <person name="Tautz D."/>
            <person name="Richards S."/>
            <person name="Weinstock G."/>
            <person name="Gibbs R.A."/>
            <person name="Liu Y."/>
            <person name="Worley K."/>
            <person name="Weinstock G."/>
            <person name="Elsik C.G."/>
            <person name="Reese J.T."/>
            <person name="Elhaik E."/>
            <person name="Landan G."/>
            <person name="Graur D."/>
            <person name="Arensburger P."/>
            <person name="Atkinson P."/>
            <person name="Beeman R.W."/>
            <person name="Beidler J."/>
            <person name="Brown S.J."/>
            <person name="Demuth J.P."/>
            <person name="Drury D.W."/>
            <person name="Du Y.Z."/>
            <person name="Fujiwara H."/>
            <person name="Lorenzen M."/>
            <person name="Maselli V."/>
            <person name="Osanai M."/>
            <person name="Park Y."/>
            <person name="Robertson H.M."/>
            <person name="Tu Z."/>
            <person name="Wang J.J."/>
            <person name="Wang S."/>
            <person name="Richards S."/>
            <person name="Song H."/>
            <person name="Zhang L."/>
            <person name="Sodergren E."/>
            <person name="Werner D."/>
            <person name="Stanke M."/>
            <person name="Morgenstern B."/>
            <person name="Solovyev V."/>
            <person name="Kosarev P."/>
            <person name="Brown G."/>
            <person name="Chen H.C."/>
            <person name="Ermolaeva O."/>
            <person name="Hlavina W."/>
            <person name="Kapustin Y."/>
            <person name="Kiryutin B."/>
            <person name="Kitts P."/>
            <person name="Maglott D."/>
            <person name="Pruitt K."/>
            <person name="Sapojnikov V."/>
            <person name="Souvorov A."/>
            <person name="Mackey A.J."/>
            <person name="Waterhouse R.M."/>
            <person name="Wyder S."/>
            <person name="Zdobnov E.M."/>
            <person name="Zdobnov E.M."/>
            <person name="Wyder S."/>
            <person name="Kriventseva E.V."/>
            <person name="Kadowaki T."/>
            <person name="Bork P."/>
            <person name="Aranda M."/>
            <person name="Bao R."/>
            <person name="Beermann A."/>
            <person name="Berns N."/>
            <person name="Bolognesi R."/>
            <person name="Bonneton F."/>
            <person name="Bopp D."/>
            <person name="Brown S.J."/>
            <person name="Bucher G."/>
            <person name="Butts T."/>
            <person name="Chaumot A."/>
            <person name="Denell R.E."/>
            <person name="Ferrier D.E."/>
            <person name="Friedrich M."/>
            <person name="Gordon C.M."/>
            <person name="Jindra M."/>
            <person name="Klingler M."/>
            <person name="Lan Q."/>
            <person name="Lattorff H.M."/>
            <person name="Laudet V."/>
            <person name="von Levetsow C."/>
            <person name="Liu Z."/>
            <person name="Lutz R."/>
            <person name="Lynch J.A."/>
            <person name="da Fonseca R.N."/>
            <person name="Posnien N."/>
            <person name="Reuter R."/>
            <person name="Roth S."/>
            <person name="Savard J."/>
            <person name="Schinko J.B."/>
            <person name="Schmitt C."/>
            <person name="Schoppmeier M."/>
            <person name="Schroder R."/>
            <person name="Shippy T.D."/>
            <person name="Simonnet F."/>
            <person name="Marques-Souza H."/>
            <person name="Tautz D."/>
            <person name="Tomoyasu Y."/>
            <person name="Trauner J."/>
            <person name="Van der Zee M."/>
            <person name="Vervoort M."/>
            <person name="Wittkopp N."/>
            <person name="Wimmer E.A."/>
            <person name="Yang X."/>
            <person name="Jones A.K."/>
            <person name="Sattelle D.B."/>
            <person name="Ebert P.R."/>
            <person name="Nelson D."/>
            <person name="Scott J.G."/>
            <person name="Beeman R.W."/>
            <person name="Muthukrishnan S."/>
            <person name="Kramer K.J."/>
            <person name="Arakane Y."/>
            <person name="Beeman R.W."/>
            <person name="Zhu Q."/>
            <person name="Hogenkamp D."/>
            <person name="Dixit R."/>
            <person name="Oppert B."/>
            <person name="Jiang H."/>
            <person name="Zou Z."/>
            <person name="Marshall J."/>
            <person name="Elpidina E."/>
            <person name="Vinokurov K."/>
            <person name="Oppert C."/>
            <person name="Zou Z."/>
            <person name="Evans J."/>
            <person name="Lu Z."/>
            <person name="Zhao P."/>
            <person name="Sumathipala N."/>
            <person name="Altincicek B."/>
            <person name="Vilcinskas A."/>
            <person name="Williams M."/>
            <person name="Hultmark D."/>
            <person name="Hetru C."/>
            <person name="Jiang H."/>
            <person name="Grimmelikhuijzen C.J."/>
            <person name="Hauser F."/>
            <person name="Cazzamali G."/>
            <person name="Williamson M."/>
            <person name="Park Y."/>
            <person name="Li B."/>
            <person name="Tanaka Y."/>
            <person name="Predel R."/>
            <person name="Neupert S."/>
            <person name="Schachtner J."/>
            <person name="Verleyen P."/>
            <person name="Raible F."/>
            <person name="Bork P."/>
            <person name="Friedrich M."/>
            <person name="Walden K.K."/>
            <person name="Robertson H.M."/>
            <person name="Angeli S."/>
            <person name="Foret S."/>
            <person name="Bucher G."/>
            <person name="Schuetz S."/>
            <person name="Maleszka R."/>
            <person name="Wimmer E.A."/>
            <person name="Beeman R.W."/>
            <person name="Lorenzen M."/>
            <person name="Tomoyasu Y."/>
            <person name="Miller S.C."/>
            <person name="Grossmann D."/>
            <person name="Bucher G."/>
        </authorList>
    </citation>
    <scope>NUCLEOTIDE SEQUENCE [LARGE SCALE GENOMIC DNA]</scope>
    <source>
        <strain evidence="3 4">Georgia GA2</strain>
    </source>
</reference>
<dbReference type="OMA" id="SPRTEQK"/>
<dbReference type="KEGG" id="tca:655387"/>
<dbReference type="AlphaFoldDB" id="D6X0A7"/>